<gene>
    <name evidence="1" type="ORF">H2198_002172</name>
</gene>
<dbReference type="Proteomes" id="UP001172386">
    <property type="component" value="Unassembled WGS sequence"/>
</dbReference>
<accession>A0ACC3AFP6</accession>
<proteinExistence type="predicted"/>
<dbReference type="EMBL" id="JAPDRQ010000026">
    <property type="protein sequence ID" value="KAJ9661013.1"/>
    <property type="molecule type" value="Genomic_DNA"/>
</dbReference>
<evidence type="ECO:0000313" key="1">
    <source>
        <dbReference type="EMBL" id="KAJ9661013.1"/>
    </source>
</evidence>
<reference evidence="1" key="1">
    <citation type="submission" date="2022-10" db="EMBL/GenBank/DDBJ databases">
        <title>Culturing micro-colonial fungi from biological soil crusts in the Mojave desert and describing Neophaeococcomyces mojavensis, and introducing the new genera and species Taxawa tesnikishii.</title>
        <authorList>
            <person name="Kurbessoian T."/>
            <person name="Stajich J.E."/>
        </authorList>
    </citation>
    <scope>NUCLEOTIDE SEQUENCE</scope>
    <source>
        <strain evidence="1">JES_112</strain>
    </source>
</reference>
<sequence length="569" mass="62358">MAVDEDTAAAKATVLTTQATSNEADKVDELAPTLHRSSTVQTPSGRPGHRHRHSKRLSLNFPILVPTQDAPYTNGSTSSMSQSPTVPSPYRNGTPLMPNLPSPDESIAYGPTSGIPDFLTLIAGQERRVMELKEELQKAETVLTGLKKQWTVFEAKKKHEELRHKTVKVGPVSPKDAVATAEDEDAERARRREAREKRLRDLGMTEGGLGRSNSNNGKRNGQRVFEGRHTRTLSLLQNNPSVAEIAQNANRPKSKTESSPSSAHPNSASSPPLVSETFDDDGVQQPRRSISRQPTLQELISSSATGAAQLNLGKTYKDLANASRKSLPPGTDLLVKQGKQVYDGVSQGFWNFVEDIRQATVGDEPVNGAPPAQQKEVRKTRSSKKLSEQAGDKHGKHGSEHKSNKKNKASDTHKPEKDSFWNEFGIETPKAVKQANKQSGRQANATKDKDSSASHPIKDHESKSSTDSKCPPSLLADVMDVNEEEDAWDSWPVESPVGQRRAERSVEIRASSEDSDSEGIGRVRKSVKVQAPREDSDSEAISRVRKGKPKREFSTRKGTIETSWAELTT</sequence>
<protein>
    <submittedName>
        <fullName evidence="1">Uncharacterized protein</fullName>
    </submittedName>
</protein>
<comment type="caution">
    <text evidence="1">The sequence shown here is derived from an EMBL/GenBank/DDBJ whole genome shotgun (WGS) entry which is preliminary data.</text>
</comment>
<keyword evidence="2" id="KW-1185">Reference proteome</keyword>
<name>A0ACC3AFP6_9EURO</name>
<evidence type="ECO:0000313" key="2">
    <source>
        <dbReference type="Proteomes" id="UP001172386"/>
    </source>
</evidence>
<organism evidence="1 2">
    <name type="scientific">Neophaeococcomyces mojaviensis</name>
    <dbReference type="NCBI Taxonomy" id="3383035"/>
    <lineage>
        <taxon>Eukaryota</taxon>
        <taxon>Fungi</taxon>
        <taxon>Dikarya</taxon>
        <taxon>Ascomycota</taxon>
        <taxon>Pezizomycotina</taxon>
        <taxon>Eurotiomycetes</taxon>
        <taxon>Chaetothyriomycetidae</taxon>
        <taxon>Chaetothyriales</taxon>
        <taxon>Chaetothyriales incertae sedis</taxon>
        <taxon>Neophaeococcomyces</taxon>
    </lineage>
</organism>